<dbReference type="Pfam" id="PF22035">
    <property type="entry name" value="Lpg0393_VPS9"/>
    <property type="match status" value="1"/>
</dbReference>
<feature type="domain" description="Lpg0393-like VPS9-like" evidence="2">
    <location>
        <begin position="2"/>
        <end position="147"/>
    </location>
</feature>
<proteinExistence type="predicted"/>
<dbReference type="Proteomes" id="UP000254968">
    <property type="component" value="Unassembled WGS sequence"/>
</dbReference>
<evidence type="ECO:0000313" key="3">
    <source>
        <dbReference type="EMBL" id="STX27824.1"/>
    </source>
</evidence>
<dbReference type="EMBL" id="UGNV01000001">
    <property type="protein sequence ID" value="STX27824.1"/>
    <property type="molecule type" value="Genomic_DNA"/>
</dbReference>
<dbReference type="InterPro" id="IPR054178">
    <property type="entry name" value="Lpg0393-like_VPS9"/>
</dbReference>
<evidence type="ECO:0000313" key="4">
    <source>
        <dbReference type="Proteomes" id="UP000254968"/>
    </source>
</evidence>
<accession>A0A378I5R3</accession>
<evidence type="ECO:0000259" key="1">
    <source>
        <dbReference type="Pfam" id="PF18534"/>
    </source>
</evidence>
<dbReference type="Pfam" id="PF18534">
    <property type="entry name" value="HBD"/>
    <property type="match status" value="1"/>
</dbReference>
<protein>
    <submittedName>
        <fullName evidence="3">Uncharacterized protein</fullName>
    </submittedName>
</protein>
<reference evidence="3 4" key="1">
    <citation type="submission" date="2018-06" db="EMBL/GenBank/DDBJ databases">
        <authorList>
            <consortium name="Pathogen Informatics"/>
            <person name="Doyle S."/>
        </authorList>
    </citation>
    <scope>NUCLEOTIDE SEQUENCE [LARGE SCALE GENOMIC DNA]</scope>
    <source>
        <strain evidence="3 4">NCTC13315</strain>
    </source>
</reference>
<keyword evidence="4" id="KW-1185">Reference proteome</keyword>
<dbReference type="OrthoDB" id="5650494at2"/>
<dbReference type="AlphaFoldDB" id="A0A378I5R3"/>
<organism evidence="3 4">
    <name type="scientific">Legionella beliardensis</name>
    <dbReference type="NCBI Taxonomy" id="91822"/>
    <lineage>
        <taxon>Bacteria</taxon>
        <taxon>Pseudomonadati</taxon>
        <taxon>Pseudomonadota</taxon>
        <taxon>Gammaproteobacteria</taxon>
        <taxon>Legionellales</taxon>
        <taxon>Legionellaceae</taxon>
        <taxon>Legionella</taxon>
    </lineage>
</organism>
<gene>
    <name evidence="3" type="ORF">NCTC13315_00340</name>
</gene>
<dbReference type="RefSeq" id="WP_115301615.1">
    <property type="nucleotide sequence ID" value="NZ_CAAAHO010000011.1"/>
</dbReference>
<name>A0A378I5R3_9GAMM</name>
<evidence type="ECO:0000259" key="2">
    <source>
        <dbReference type="Pfam" id="PF22035"/>
    </source>
</evidence>
<feature type="domain" description="Lpg0393 helical bundle" evidence="1">
    <location>
        <begin position="166"/>
        <end position="251"/>
    </location>
</feature>
<dbReference type="InterPro" id="IPR041321">
    <property type="entry name" value="Lpg0393_HBD"/>
</dbReference>
<sequence>MSTEQFLSLLRQGEYVSVLNWPNFLISKYQGESERSISGDDLLVLAIYELINSDFSKADLEFIQILYAFLTTFILPPEKAYAGTVIISAAMQYYVYLEKGLIEFYKNKNLADVKSIEQWMSRDNLILNTQENGVYLAEQVALFEKDLPKYKEVVEGIGKKILAIASYQALCLEYINLLSNFSPEQTTVKTGLRLGIAQSLHEYLCHQVMLTPEIKQEIMAYLNKINAELEPGLAFKWEEAYLKKLEDKTIFQRLYDDSVYCLGFFTKNIINTIFALNTDEKSESIEEKNNFPH</sequence>